<evidence type="ECO:0000256" key="1">
    <source>
        <dbReference type="SAM" id="Coils"/>
    </source>
</evidence>
<feature type="coiled-coil region" evidence="1">
    <location>
        <begin position="425"/>
        <end position="452"/>
    </location>
</feature>
<keyword evidence="1" id="KW-0175">Coiled coil</keyword>
<dbReference type="Proteomes" id="UP001595445">
    <property type="component" value="Unassembled WGS sequence"/>
</dbReference>
<evidence type="ECO:0000313" key="5">
    <source>
        <dbReference type="Proteomes" id="UP001595445"/>
    </source>
</evidence>
<dbReference type="InterPro" id="IPR001650">
    <property type="entry name" value="Helicase_C-like"/>
</dbReference>
<feature type="domain" description="Helicase ATP-binding" evidence="2">
    <location>
        <begin position="16"/>
        <end position="145"/>
    </location>
</feature>
<gene>
    <name evidence="4" type="ORF">ACFOD6_20915</name>
</gene>
<dbReference type="EMBL" id="JBHRSM010000053">
    <property type="protein sequence ID" value="MFC3088507.1"/>
    <property type="molecule type" value="Genomic_DNA"/>
</dbReference>
<keyword evidence="4" id="KW-0067">ATP-binding</keyword>
<evidence type="ECO:0000313" key="4">
    <source>
        <dbReference type="EMBL" id="MFC3088507.1"/>
    </source>
</evidence>
<evidence type="ECO:0000259" key="2">
    <source>
        <dbReference type="PROSITE" id="PS51192"/>
    </source>
</evidence>
<keyword evidence="4" id="KW-0347">Helicase</keyword>
<dbReference type="PROSITE" id="PS51192">
    <property type="entry name" value="HELICASE_ATP_BIND_1"/>
    <property type="match status" value="1"/>
</dbReference>
<keyword evidence="4" id="KW-0378">Hydrolase</keyword>
<dbReference type="InterPro" id="IPR006935">
    <property type="entry name" value="Helicase/UvrB_N"/>
</dbReference>
<dbReference type="PROSITE" id="PS51194">
    <property type="entry name" value="HELICASE_CTER"/>
    <property type="match status" value="1"/>
</dbReference>
<dbReference type="GO" id="GO:0004386">
    <property type="term" value="F:helicase activity"/>
    <property type="evidence" value="ECO:0007669"/>
    <property type="project" value="UniProtKB-KW"/>
</dbReference>
<sequence>MAARDYQTTAKRRAFAAIKGDARAPVITLPTGTGKGTLEAETAVQLAQAGKRVVVTVPREEIARDQAKRIRAAGGDPGIVAPWAPFEPWKTIQVAMAPTLAKRWDKLPVPDVVLIDECHHSPADGYMAFLNGWPDAYRIGFTATLWRLDGKGFQGIFDAHIDGPPPAWFVEQGYLTDVDVWAPFVPDMRGVSSRGGDFDQEAMEAALERSRVFGNAVLSFQRYVRPGGTAVAFCCSKKHAEMAAAAFNAAGIPAEVLLGEDQGEVRSGKLARLARGETRVLCCVDVISEGFDLPSIDACLLMRPTQSLSLYLQQVGRVLRTVYADGFDLDTMPGRLAAIAAGPKPRATVVDCAGNWHRHGHPLKARTWCLEGEEPTRKKHTHTEDGEDISSRRCDACLQVYQTPATVCPYCGTEHGPDPRIPAAVAAEMRLVQRQEEEAAHAQAQKAIKRERFYEGKVRALRSAGAKNAKFAAFHQLQGRAMKAVKDGRLEEAIAIGVDLAESGFKEHAKLEELREALRVAMAPPEEQEAA</sequence>
<dbReference type="InterPro" id="IPR014001">
    <property type="entry name" value="Helicase_ATP-bd"/>
</dbReference>
<dbReference type="PANTHER" id="PTHR47396:SF1">
    <property type="entry name" value="ATP-DEPENDENT HELICASE IRC3-RELATED"/>
    <property type="match status" value="1"/>
</dbReference>
<feature type="domain" description="Helicase C-terminal" evidence="3">
    <location>
        <begin position="216"/>
        <end position="358"/>
    </location>
</feature>
<dbReference type="PANTHER" id="PTHR47396">
    <property type="entry name" value="TYPE I RESTRICTION ENZYME ECOKI R PROTEIN"/>
    <property type="match status" value="1"/>
</dbReference>
<dbReference type="Pfam" id="PF00271">
    <property type="entry name" value="Helicase_C"/>
    <property type="match status" value="1"/>
</dbReference>
<dbReference type="SUPFAM" id="SSF52540">
    <property type="entry name" value="P-loop containing nucleoside triphosphate hydrolases"/>
    <property type="match status" value="1"/>
</dbReference>
<accession>A0ABV7DZD9</accession>
<dbReference type="EC" id="3.6.4.-" evidence="4"/>
<dbReference type="Gene3D" id="3.40.50.300">
    <property type="entry name" value="P-loop containing nucleotide triphosphate hydrolases"/>
    <property type="match status" value="2"/>
</dbReference>
<keyword evidence="5" id="KW-1185">Reference proteome</keyword>
<dbReference type="Pfam" id="PF04851">
    <property type="entry name" value="ResIII"/>
    <property type="match status" value="1"/>
</dbReference>
<protein>
    <submittedName>
        <fullName evidence="4">DEAD/DEAH box helicase</fullName>
        <ecNumber evidence="4">3.6.4.-</ecNumber>
    </submittedName>
</protein>
<name>A0ABV7DZD9_9RHOB</name>
<dbReference type="InterPro" id="IPR027417">
    <property type="entry name" value="P-loop_NTPase"/>
</dbReference>
<evidence type="ECO:0000259" key="3">
    <source>
        <dbReference type="PROSITE" id="PS51194"/>
    </source>
</evidence>
<proteinExistence type="predicted"/>
<reference evidence="5" key="1">
    <citation type="journal article" date="2019" name="Int. J. Syst. Evol. Microbiol.">
        <title>The Global Catalogue of Microorganisms (GCM) 10K type strain sequencing project: providing services to taxonomists for standard genome sequencing and annotation.</title>
        <authorList>
            <consortium name="The Broad Institute Genomics Platform"/>
            <consortium name="The Broad Institute Genome Sequencing Center for Infectious Disease"/>
            <person name="Wu L."/>
            <person name="Ma J."/>
        </authorList>
    </citation>
    <scope>NUCLEOTIDE SEQUENCE [LARGE SCALE GENOMIC DNA]</scope>
    <source>
        <strain evidence="5">KCTC 62102</strain>
    </source>
</reference>
<dbReference type="RefSeq" id="WP_197644701.1">
    <property type="nucleotide sequence ID" value="NZ_JAEACP010000012.1"/>
</dbReference>
<dbReference type="GO" id="GO:0016787">
    <property type="term" value="F:hydrolase activity"/>
    <property type="evidence" value="ECO:0007669"/>
    <property type="project" value="UniProtKB-KW"/>
</dbReference>
<comment type="caution">
    <text evidence="4">The sequence shown here is derived from an EMBL/GenBank/DDBJ whole genome shotgun (WGS) entry which is preliminary data.</text>
</comment>
<keyword evidence="4" id="KW-0547">Nucleotide-binding</keyword>
<dbReference type="InterPro" id="IPR050742">
    <property type="entry name" value="Helicase_Restrict-Modif_Enz"/>
</dbReference>
<dbReference type="SMART" id="SM00490">
    <property type="entry name" value="HELICc"/>
    <property type="match status" value="1"/>
</dbReference>
<organism evidence="4 5">
    <name type="scientific">Tabrizicola soli</name>
    <dbReference type="NCBI Taxonomy" id="2185115"/>
    <lineage>
        <taxon>Bacteria</taxon>
        <taxon>Pseudomonadati</taxon>
        <taxon>Pseudomonadota</taxon>
        <taxon>Alphaproteobacteria</taxon>
        <taxon>Rhodobacterales</taxon>
        <taxon>Paracoccaceae</taxon>
        <taxon>Tabrizicola</taxon>
    </lineage>
</organism>